<dbReference type="PROSITE" id="PS50280">
    <property type="entry name" value="SET"/>
    <property type="match status" value="1"/>
</dbReference>
<feature type="compositionally biased region" description="Basic and acidic residues" evidence="1">
    <location>
        <begin position="15"/>
        <end position="31"/>
    </location>
</feature>
<protein>
    <recommendedName>
        <fullName evidence="2">SET domain-containing protein</fullName>
    </recommendedName>
</protein>
<dbReference type="Gene3D" id="2.170.270.10">
    <property type="entry name" value="SET domain"/>
    <property type="match status" value="1"/>
</dbReference>
<dbReference type="InterPro" id="IPR046341">
    <property type="entry name" value="SET_dom_sf"/>
</dbReference>
<accession>A0AAD7DD89</accession>
<dbReference type="PANTHER" id="PTHR47332:SF4">
    <property type="entry name" value="SET DOMAIN-CONTAINING PROTEIN 5"/>
    <property type="match status" value="1"/>
</dbReference>
<dbReference type="Pfam" id="PF00856">
    <property type="entry name" value="SET"/>
    <property type="match status" value="1"/>
</dbReference>
<feature type="domain" description="SET" evidence="2">
    <location>
        <begin position="127"/>
        <end position="302"/>
    </location>
</feature>
<organism evidence="3 4">
    <name type="scientific">Mycena rosella</name>
    <name type="common">Pink bonnet</name>
    <name type="synonym">Agaricus rosellus</name>
    <dbReference type="NCBI Taxonomy" id="1033263"/>
    <lineage>
        <taxon>Eukaryota</taxon>
        <taxon>Fungi</taxon>
        <taxon>Dikarya</taxon>
        <taxon>Basidiomycota</taxon>
        <taxon>Agaricomycotina</taxon>
        <taxon>Agaricomycetes</taxon>
        <taxon>Agaricomycetidae</taxon>
        <taxon>Agaricales</taxon>
        <taxon>Marasmiineae</taxon>
        <taxon>Mycenaceae</taxon>
        <taxon>Mycena</taxon>
    </lineage>
</organism>
<dbReference type="SMART" id="SM00317">
    <property type="entry name" value="SET"/>
    <property type="match status" value="1"/>
</dbReference>
<evidence type="ECO:0000259" key="2">
    <source>
        <dbReference type="PROSITE" id="PS50280"/>
    </source>
</evidence>
<dbReference type="PANTHER" id="PTHR47332">
    <property type="entry name" value="SET DOMAIN-CONTAINING PROTEIN 5"/>
    <property type="match status" value="1"/>
</dbReference>
<dbReference type="InterPro" id="IPR001214">
    <property type="entry name" value="SET_dom"/>
</dbReference>
<reference evidence="3" key="1">
    <citation type="submission" date="2023-03" db="EMBL/GenBank/DDBJ databases">
        <title>Massive genome expansion in bonnet fungi (Mycena s.s.) driven by repeated elements and novel gene families across ecological guilds.</title>
        <authorList>
            <consortium name="Lawrence Berkeley National Laboratory"/>
            <person name="Harder C.B."/>
            <person name="Miyauchi S."/>
            <person name="Viragh M."/>
            <person name="Kuo A."/>
            <person name="Thoen E."/>
            <person name="Andreopoulos B."/>
            <person name="Lu D."/>
            <person name="Skrede I."/>
            <person name="Drula E."/>
            <person name="Henrissat B."/>
            <person name="Morin E."/>
            <person name="Kohler A."/>
            <person name="Barry K."/>
            <person name="LaButti K."/>
            <person name="Morin E."/>
            <person name="Salamov A."/>
            <person name="Lipzen A."/>
            <person name="Mereny Z."/>
            <person name="Hegedus B."/>
            <person name="Baldrian P."/>
            <person name="Stursova M."/>
            <person name="Weitz H."/>
            <person name="Taylor A."/>
            <person name="Grigoriev I.V."/>
            <person name="Nagy L.G."/>
            <person name="Martin F."/>
            <person name="Kauserud H."/>
        </authorList>
    </citation>
    <scope>NUCLEOTIDE SEQUENCE</scope>
    <source>
        <strain evidence="3">CBHHK067</strain>
    </source>
</reference>
<gene>
    <name evidence="3" type="ORF">B0H17DRAFT_1181185</name>
</gene>
<sequence>MKRGFLNSGKAKAKLTKDTDKIAARSGHEPEPQILKRSYGVVENAGKSQPEGYETMKSTVKLLDPLAPAEAYDKNMFLYTTQPSVSMDATLASFPDGWTECLLYADAKALLLSTPGFPSPLIRPSSRSYRLASSPSKGLGLFSTRKIRAGELILSERPLTVTPSSFGNKIRFMREFTEHEKFQAQLYEWEQTLKILFDRLCPEYKTAFMALANSHQHDGSGPIGGIIRTNSLGLESLQTGGHDRTREMYSAVALLLYLTTPVLIPPSRSPNTDASFDLPSFSYRLFAIREIHKGEELTFAYTALSPGAKTRQLKLEPYGFQCTCAACRTPLESDARRAISLSMQIDTVKDGLAKLSLLEEEGLQSMAEYSIALKSVTELYIALGDSNHASKYARMLVNRPWDIGVESIVPYTTPLGIESHPLWRTKTNEGGRMAMK</sequence>
<feature type="region of interest" description="Disordered" evidence="1">
    <location>
        <begin position="1"/>
        <end position="36"/>
    </location>
</feature>
<proteinExistence type="predicted"/>
<name>A0AAD7DD89_MYCRO</name>
<keyword evidence="4" id="KW-1185">Reference proteome</keyword>
<evidence type="ECO:0000313" key="3">
    <source>
        <dbReference type="EMBL" id="KAJ7686584.1"/>
    </source>
</evidence>
<evidence type="ECO:0000256" key="1">
    <source>
        <dbReference type="SAM" id="MobiDB-lite"/>
    </source>
</evidence>
<dbReference type="SUPFAM" id="SSF82199">
    <property type="entry name" value="SET domain"/>
    <property type="match status" value="1"/>
</dbReference>
<dbReference type="InterPro" id="IPR053185">
    <property type="entry name" value="SET_domain_protein"/>
</dbReference>
<dbReference type="AlphaFoldDB" id="A0AAD7DD89"/>
<evidence type="ECO:0000313" key="4">
    <source>
        <dbReference type="Proteomes" id="UP001221757"/>
    </source>
</evidence>
<dbReference type="Proteomes" id="UP001221757">
    <property type="component" value="Unassembled WGS sequence"/>
</dbReference>
<dbReference type="EMBL" id="JARKIE010000095">
    <property type="protein sequence ID" value="KAJ7686584.1"/>
    <property type="molecule type" value="Genomic_DNA"/>
</dbReference>
<comment type="caution">
    <text evidence="3">The sequence shown here is derived from an EMBL/GenBank/DDBJ whole genome shotgun (WGS) entry which is preliminary data.</text>
</comment>